<dbReference type="AlphaFoldDB" id="A0A428MHH7"/>
<dbReference type="PANTHER" id="PTHR11895:SF151">
    <property type="entry name" value="GLUTAMYL-TRNA(GLN) AMIDOTRANSFERASE SUBUNIT A"/>
    <property type="match status" value="1"/>
</dbReference>
<keyword evidence="7 10" id="KW-0067">ATP-binding</keyword>
<dbReference type="InterPro" id="IPR036928">
    <property type="entry name" value="AS_sf"/>
</dbReference>
<dbReference type="Gene3D" id="3.90.1300.10">
    <property type="entry name" value="Amidase signature (AS) domain"/>
    <property type="match status" value="1"/>
</dbReference>
<dbReference type="GO" id="GO:0006412">
    <property type="term" value="P:translation"/>
    <property type="evidence" value="ECO:0007669"/>
    <property type="project" value="UniProtKB-UniRule"/>
</dbReference>
<dbReference type="InterPro" id="IPR004412">
    <property type="entry name" value="GatA"/>
</dbReference>
<comment type="caution">
    <text evidence="12">The sequence shown here is derived from an EMBL/GenBank/DDBJ whole genome shotgun (WGS) entry which is preliminary data.</text>
</comment>
<evidence type="ECO:0000313" key="13">
    <source>
        <dbReference type="Proteomes" id="UP000269669"/>
    </source>
</evidence>
<dbReference type="InterPro" id="IPR000120">
    <property type="entry name" value="Amidase"/>
</dbReference>
<evidence type="ECO:0000256" key="5">
    <source>
        <dbReference type="ARBA" id="ARBA00022598"/>
    </source>
</evidence>
<evidence type="ECO:0000256" key="7">
    <source>
        <dbReference type="ARBA" id="ARBA00022840"/>
    </source>
</evidence>
<dbReference type="EC" id="6.3.5.7" evidence="3 10"/>
<evidence type="ECO:0000256" key="1">
    <source>
        <dbReference type="ARBA" id="ARBA00008069"/>
    </source>
</evidence>
<keyword evidence="13" id="KW-1185">Reference proteome</keyword>
<keyword evidence="12" id="KW-0808">Transferase</keyword>
<dbReference type="NCBIfam" id="TIGR00132">
    <property type="entry name" value="gatA"/>
    <property type="match status" value="1"/>
</dbReference>
<evidence type="ECO:0000259" key="11">
    <source>
        <dbReference type="Pfam" id="PF01425"/>
    </source>
</evidence>
<keyword evidence="8 10" id="KW-0648">Protein biosynthesis</keyword>
<comment type="subunit">
    <text evidence="2 10">Heterotrimer of A, B and C subunits.</text>
</comment>
<dbReference type="GO" id="GO:0030956">
    <property type="term" value="C:glutamyl-tRNA(Gln) amidotransferase complex"/>
    <property type="evidence" value="ECO:0007669"/>
    <property type="project" value="InterPro"/>
</dbReference>
<evidence type="ECO:0000256" key="6">
    <source>
        <dbReference type="ARBA" id="ARBA00022741"/>
    </source>
</evidence>
<comment type="function">
    <text evidence="10">Allows the formation of correctly charged Gln-tRNA(Gln) through the transamidation of misacylated Glu-tRNA(Gln) in organisms which lack glutaminyl-tRNA synthetase. The reaction takes place in the presence of glutamine and ATP through an activated gamma-phospho-Glu-tRNA(Gln).</text>
</comment>
<dbReference type="PANTHER" id="PTHR11895">
    <property type="entry name" value="TRANSAMIDASE"/>
    <property type="match status" value="1"/>
</dbReference>
<evidence type="ECO:0000256" key="3">
    <source>
        <dbReference type="ARBA" id="ARBA00012739"/>
    </source>
</evidence>
<dbReference type="EMBL" id="RSDW01000001">
    <property type="protein sequence ID" value="RSL16405.1"/>
    <property type="molecule type" value="Genomic_DNA"/>
</dbReference>
<feature type="active site" description="Charge relay system" evidence="10">
    <location>
        <position position="105"/>
    </location>
</feature>
<dbReference type="SUPFAM" id="SSF75304">
    <property type="entry name" value="Amidase signature (AS) enzymes"/>
    <property type="match status" value="1"/>
</dbReference>
<evidence type="ECO:0000256" key="2">
    <source>
        <dbReference type="ARBA" id="ARBA00011123"/>
    </source>
</evidence>
<dbReference type="PROSITE" id="PS00571">
    <property type="entry name" value="AMIDASES"/>
    <property type="match status" value="1"/>
</dbReference>
<keyword evidence="6 10" id="KW-0547">Nucleotide-binding</keyword>
<dbReference type="Pfam" id="PF01425">
    <property type="entry name" value="Amidase"/>
    <property type="match status" value="1"/>
</dbReference>
<feature type="domain" description="Amidase" evidence="11">
    <location>
        <begin position="53"/>
        <end position="493"/>
    </location>
</feature>
<reference evidence="12 13" key="1">
    <citation type="submission" date="2018-12" db="EMBL/GenBank/DDBJ databases">
        <title>Sequencing of bacterial isolates from soil warming experiment in Harvard Forest, Massachusetts, USA.</title>
        <authorList>
            <person name="Deangelis K."/>
        </authorList>
    </citation>
    <scope>NUCLEOTIDE SEQUENCE [LARGE SCALE GENOMIC DNA]</scope>
    <source>
        <strain evidence="12 13">EB153</strain>
    </source>
</reference>
<dbReference type="HAMAP" id="MF_00120">
    <property type="entry name" value="GatA"/>
    <property type="match status" value="1"/>
</dbReference>
<proteinExistence type="inferred from homology"/>
<keyword evidence="5 10" id="KW-0436">Ligase</keyword>
<feature type="active site" description="Charge relay system" evidence="10">
    <location>
        <position position="180"/>
    </location>
</feature>
<evidence type="ECO:0000256" key="9">
    <source>
        <dbReference type="ARBA" id="ARBA00047407"/>
    </source>
</evidence>
<sequence>MSLITPEGCKGGDDGNFEARCVSVKAMELENLAIEETRSAVVSGETTATALAELHYGRIEVGDSKINSFLALSRERALIQAGKIDAMAAKGEVLPTLAGVPVGIKDVLTMQGAPATAGSLILKGYRPPYDATVVTKLEAAGAVLLGKLNCDEFAMGSSNENSAYGPVLNPKALDRVPGGSSGGSAAAVAANFAVATLGTDTGGSIRQPAAFCGVVGVLPTYGRVSRYGLIAFASSLDRVGPFTRNVKDAATVLQVIAGQDHMDATSSDRPVDDYVAALSKPVEGLRIGVPEEYFGEGLDPEIRGAIETVLDGLKMAKCVVKPVSLPHTKYAIPTYYVIATAEASSNLSRFDGVRFGLRDAEAKTLSEMFRKTRDAGFGAEVKRRILLGTYSLSAGYYDAYYKKAQQVRTLLTRDFLTAFNEVDVLVAPVTPTPAFKLGEKTDDPLQMYLEDIYSVAASLAGVCGISVPCGETKSGLPIGVQLIGKHFDEATMLRVAQVVECQQR</sequence>
<dbReference type="GO" id="GO:0005524">
    <property type="term" value="F:ATP binding"/>
    <property type="evidence" value="ECO:0007669"/>
    <property type="project" value="UniProtKB-KW"/>
</dbReference>
<comment type="similarity">
    <text evidence="1 10">Belongs to the amidase family. GatA subfamily.</text>
</comment>
<accession>A0A428MHH7</accession>
<comment type="catalytic activity">
    <reaction evidence="9 10">
        <text>L-glutamyl-tRNA(Gln) + L-glutamine + ATP + H2O = L-glutaminyl-tRNA(Gln) + L-glutamate + ADP + phosphate + H(+)</text>
        <dbReference type="Rhea" id="RHEA:17521"/>
        <dbReference type="Rhea" id="RHEA-COMP:9681"/>
        <dbReference type="Rhea" id="RHEA-COMP:9684"/>
        <dbReference type="ChEBI" id="CHEBI:15377"/>
        <dbReference type="ChEBI" id="CHEBI:15378"/>
        <dbReference type="ChEBI" id="CHEBI:29985"/>
        <dbReference type="ChEBI" id="CHEBI:30616"/>
        <dbReference type="ChEBI" id="CHEBI:43474"/>
        <dbReference type="ChEBI" id="CHEBI:58359"/>
        <dbReference type="ChEBI" id="CHEBI:78520"/>
        <dbReference type="ChEBI" id="CHEBI:78521"/>
        <dbReference type="ChEBI" id="CHEBI:456216"/>
        <dbReference type="EC" id="6.3.5.7"/>
    </reaction>
</comment>
<dbReference type="GO" id="GO:0016740">
    <property type="term" value="F:transferase activity"/>
    <property type="evidence" value="ECO:0007669"/>
    <property type="project" value="UniProtKB-KW"/>
</dbReference>
<feature type="active site" description="Acyl-ester intermediate" evidence="10">
    <location>
        <position position="204"/>
    </location>
</feature>
<evidence type="ECO:0000256" key="4">
    <source>
        <dbReference type="ARBA" id="ARBA00014428"/>
    </source>
</evidence>
<organism evidence="12 13">
    <name type="scientific">Edaphobacter aggregans</name>
    <dbReference type="NCBI Taxonomy" id="570835"/>
    <lineage>
        <taxon>Bacteria</taxon>
        <taxon>Pseudomonadati</taxon>
        <taxon>Acidobacteriota</taxon>
        <taxon>Terriglobia</taxon>
        <taxon>Terriglobales</taxon>
        <taxon>Acidobacteriaceae</taxon>
        <taxon>Edaphobacter</taxon>
    </lineage>
</organism>
<name>A0A428MHH7_9BACT</name>
<dbReference type="InterPro" id="IPR020556">
    <property type="entry name" value="Amidase_CS"/>
</dbReference>
<evidence type="ECO:0000256" key="8">
    <source>
        <dbReference type="ARBA" id="ARBA00022917"/>
    </source>
</evidence>
<gene>
    <name evidence="10" type="primary">gatA</name>
    <name evidence="12" type="ORF">EDE15_1918</name>
</gene>
<evidence type="ECO:0000256" key="10">
    <source>
        <dbReference type="HAMAP-Rule" id="MF_00120"/>
    </source>
</evidence>
<protein>
    <recommendedName>
        <fullName evidence="4 10">Glutamyl-tRNA(Gln) amidotransferase subunit A</fullName>
        <shortName evidence="10">Glu-ADT subunit A</shortName>
        <ecNumber evidence="3 10">6.3.5.7</ecNumber>
    </recommendedName>
</protein>
<dbReference type="Proteomes" id="UP000269669">
    <property type="component" value="Unassembled WGS sequence"/>
</dbReference>
<evidence type="ECO:0000313" key="12">
    <source>
        <dbReference type="EMBL" id="RSL16405.1"/>
    </source>
</evidence>
<dbReference type="GO" id="GO:0050567">
    <property type="term" value="F:glutaminyl-tRNA synthase (glutamine-hydrolyzing) activity"/>
    <property type="evidence" value="ECO:0007669"/>
    <property type="project" value="UniProtKB-UniRule"/>
</dbReference>
<dbReference type="InterPro" id="IPR023631">
    <property type="entry name" value="Amidase_dom"/>
</dbReference>